<evidence type="ECO:0000259" key="3">
    <source>
        <dbReference type="Pfam" id="PF05170"/>
    </source>
</evidence>
<dbReference type="GO" id="GO:0005886">
    <property type="term" value="C:plasma membrane"/>
    <property type="evidence" value="ECO:0007669"/>
    <property type="project" value="TreeGrafter"/>
</dbReference>
<feature type="compositionally biased region" description="Gly residues" evidence="1">
    <location>
        <begin position="666"/>
        <end position="680"/>
    </location>
</feature>
<dbReference type="AlphaFoldDB" id="A0A2R4VWI4"/>
<keyword evidence="5" id="KW-1185">Reference proteome</keyword>
<dbReference type="InterPro" id="IPR052894">
    <property type="entry name" value="AsmA-related"/>
</dbReference>
<evidence type="ECO:0000313" key="4">
    <source>
        <dbReference type="EMBL" id="AWB08810.1"/>
    </source>
</evidence>
<dbReference type="EMBL" id="CP028907">
    <property type="protein sequence ID" value="AWB08810.1"/>
    <property type="molecule type" value="Genomic_DNA"/>
</dbReference>
<sequence>MAGARAAGAGSVFKWLGYGLLGLVGLAAVGIGAVLLLFDWNDARGFVARRATAALNREVGIDGDLRVHFGNPIRIHIEGLRVANADWARGGDRDMVAIQAVDATLRLWPLLRGDWELPELRVQAPKLILEKNGQGEANWTFGPPNAEKAVAKEAATPDGRGDIPVIERLVIADGRIRYRDPTSDIDVDNTINTATGGNDSETVQLNGKGSFAGKPFTLTAEGGSLLYLRDDPKPYPMKIEAAVGKTEGRIEGSVAEPVKMEGIDLSVALSGNDLAEIFPILGIPTPKTRPYSISGHLSREGGLWALHGMNGKVGESDLSGDLSVDTNGERPMVKADLISNRLAAQDLAGLVGASPRGSDDYPTRGNNRVIPATPINVEKLRNADMDVRLRGKRVEAPFAPLQDLEMRVRLTDGDLHFDPLSLGIGGGRIAGTVQVDGSRKVPALRTDLDIRAMKLSAFFSETSFAGQIGGTVAGRIQLAGTGKTVADLLAASDGKIGVSVDGGRITSLAVKGLKTNILETLGVVLSGSEPLPFNCLVANLSVEKGVARVQALALDTPETIVTGKGTISLRNEALDLRIVGDSKSPQIFATHVPVLVGGTLGNPDIGVDPTESAARGAAAVALGVLLTPLAGVLPFLDPGSDEQPQCGRLVRDARSPDKGAPASGKSGNGRGEGKGAGSAR</sequence>
<feature type="transmembrane region" description="Helical" evidence="2">
    <location>
        <begin position="15"/>
        <end position="40"/>
    </location>
</feature>
<dbReference type="InterPro" id="IPR007844">
    <property type="entry name" value="AsmA"/>
</dbReference>
<proteinExistence type="predicted"/>
<dbReference type="Pfam" id="PF05170">
    <property type="entry name" value="AsmA"/>
    <property type="match status" value="2"/>
</dbReference>
<evidence type="ECO:0000256" key="1">
    <source>
        <dbReference type="SAM" id="MobiDB-lite"/>
    </source>
</evidence>
<dbReference type="Proteomes" id="UP000077405">
    <property type="component" value="Plasmid pYZ6"/>
</dbReference>
<feature type="domain" description="AsmA" evidence="3">
    <location>
        <begin position="307"/>
        <end position="550"/>
    </location>
</feature>
<dbReference type="PANTHER" id="PTHR30441:SF9">
    <property type="entry name" value="ASMA FAMILY PROTEIN YHJG"/>
    <property type="match status" value="1"/>
</dbReference>
<keyword evidence="4" id="KW-0614">Plasmid</keyword>
<feature type="region of interest" description="Disordered" evidence="1">
    <location>
        <begin position="638"/>
        <end position="680"/>
    </location>
</feature>
<name>A0A2R4VWI4_9PROT</name>
<organism evidence="4 5">
    <name type="scientific">Azospirillum humicireducens</name>
    <dbReference type="NCBI Taxonomy" id="1226968"/>
    <lineage>
        <taxon>Bacteria</taxon>
        <taxon>Pseudomonadati</taxon>
        <taxon>Pseudomonadota</taxon>
        <taxon>Alphaproteobacteria</taxon>
        <taxon>Rhodospirillales</taxon>
        <taxon>Azospirillaceae</taxon>
        <taxon>Azospirillum</taxon>
    </lineage>
</organism>
<evidence type="ECO:0000313" key="5">
    <source>
        <dbReference type="Proteomes" id="UP000077405"/>
    </source>
</evidence>
<keyword evidence="2" id="KW-0472">Membrane</keyword>
<feature type="domain" description="AsmA" evidence="3">
    <location>
        <begin position="14"/>
        <end position="214"/>
    </location>
</feature>
<dbReference type="GO" id="GO:0090313">
    <property type="term" value="P:regulation of protein targeting to membrane"/>
    <property type="evidence" value="ECO:0007669"/>
    <property type="project" value="TreeGrafter"/>
</dbReference>
<geneLocation type="plasmid" evidence="4 5">
    <name>pYZ6</name>
</geneLocation>
<dbReference type="KEGG" id="ahu:A6A40_27755"/>
<gene>
    <name evidence="4" type="ORF">A6A40_27755</name>
</gene>
<dbReference type="OrthoDB" id="5749006at2"/>
<dbReference type="PANTHER" id="PTHR30441">
    <property type="entry name" value="DUF748 DOMAIN-CONTAINING PROTEIN"/>
    <property type="match status" value="1"/>
</dbReference>
<accession>A0A2R4VWI4</accession>
<keyword evidence="2" id="KW-0812">Transmembrane</keyword>
<keyword evidence="2" id="KW-1133">Transmembrane helix</keyword>
<dbReference type="RefSeq" id="WP_108549058.1">
    <property type="nucleotide sequence ID" value="NZ_CP028907.1"/>
</dbReference>
<protein>
    <submittedName>
        <fullName evidence="4">AsmA family protein</fullName>
    </submittedName>
</protein>
<reference evidence="4 5" key="1">
    <citation type="submission" date="2018-04" db="EMBL/GenBank/DDBJ databases">
        <title>Complete genome sequence of the nitrogen-fixing bacterium Azospirillum humicireducens type strain SgZ-5.</title>
        <authorList>
            <person name="Yu Z."/>
        </authorList>
    </citation>
    <scope>NUCLEOTIDE SEQUENCE [LARGE SCALE GENOMIC DNA]</scope>
    <source>
        <strain evidence="4 5">SgZ-5</strain>
        <plasmid evidence="4 5">pYZ6</plasmid>
    </source>
</reference>
<evidence type="ECO:0000256" key="2">
    <source>
        <dbReference type="SAM" id="Phobius"/>
    </source>
</evidence>